<sequence>MLPLFLCLTGCAVGPDFRRPALNTPERYNETAPASHTVASDVAGGASQTLANGADVPGAWWKLFRVPALDALVQEALRDSPTIEAANESLRQAQERTLQQEGTLFPSISGLVSRTRSESPEAYLGISGPAPLFSSYTAQLNLSYTLDVWGGLRRAIEQQGASAEVQRFALEQAWLALSVGVANAVIQAASLDGQIRAQQTLIGFEQKQLETVRQQFELGGATGTDLATQQAQVAQAQTVLVPLQTQAVQVRDQIAAYLGRAPSEVSIPHLDLDRFTLPDTLPVSLPSALLEQRPDIRSAEALLHQQTAALGVAIAARLPNITLTAGVGTNAADVHQMFSPTNGLWSVVNQATQPIFDAGQLLHAQRAQKAAMLQAAAQWRQTVVAAFQSVADTLAALQNDAVTLRYALDAETAAGRALSLAGMQYKLGGVSYLSVLSAQQVYQTAVIALIRARAARYADTVSLFQALGGGWWNRNDLPPAPPGLLSSPLP</sequence>
<dbReference type="InterPro" id="IPR010131">
    <property type="entry name" value="MdtP/NodT-like"/>
</dbReference>
<dbReference type="EMBL" id="JAMSKV010000007">
    <property type="protein sequence ID" value="MCQ8278765.1"/>
    <property type="molecule type" value="Genomic_DNA"/>
</dbReference>
<organism evidence="3 4">
    <name type="scientific">Endosaccharibacter trunci</name>
    <dbReference type="NCBI Taxonomy" id="2812733"/>
    <lineage>
        <taxon>Bacteria</taxon>
        <taxon>Pseudomonadati</taxon>
        <taxon>Pseudomonadota</taxon>
        <taxon>Alphaproteobacteria</taxon>
        <taxon>Acetobacterales</taxon>
        <taxon>Acetobacteraceae</taxon>
        <taxon>Endosaccharibacter</taxon>
    </lineage>
</organism>
<evidence type="ECO:0000256" key="2">
    <source>
        <dbReference type="RuleBase" id="RU362097"/>
    </source>
</evidence>
<keyword evidence="2" id="KW-1134">Transmembrane beta strand</keyword>
<keyword evidence="2" id="KW-0472">Membrane</keyword>
<dbReference type="Gene3D" id="1.20.1600.10">
    <property type="entry name" value="Outer membrane efflux proteins (OEP)"/>
    <property type="match status" value="1"/>
</dbReference>
<dbReference type="RefSeq" id="WP_422864242.1">
    <property type="nucleotide sequence ID" value="NZ_JAMSKV010000007.1"/>
</dbReference>
<dbReference type="PANTHER" id="PTHR30203">
    <property type="entry name" value="OUTER MEMBRANE CATION EFFLUX PROTEIN"/>
    <property type="match status" value="1"/>
</dbReference>
<keyword evidence="2" id="KW-0449">Lipoprotein</keyword>
<dbReference type="PANTHER" id="PTHR30203:SF33">
    <property type="entry name" value="BLR4455 PROTEIN"/>
    <property type="match status" value="1"/>
</dbReference>
<accession>A0ABT1W7C6</accession>
<evidence type="ECO:0000313" key="3">
    <source>
        <dbReference type="EMBL" id="MCQ8278765.1"/>
    </source>
</evidence>
<dbReference type="SUPFAM" id="SSF56954">
    <property type="entry name" value="Outer membrane efflux proteins (OEP)"/>
    <property type="match status" value="1"/>
</dbReference>
<comment type="subcellular location">
    <subcellularLocation>
        <location evidence="2">Cell membrane</location>
        <topology evidence="2">Lipid-anchor</topology>
    </subcellularLocation>
</comment>
<dbReference type="Pfam" id="PF02321">
    <property type="entry name" value="OEP"/>
    <property type="match status" value="2"/>
</dbReference>
<dbReference type="Gene3D" id="2.20.200.10">
    <property type="entry name" value="Outer membrane efflux proteins (OEP)"/>
    <property type="match status" value="1"/>
</dbReference>
<evidence type="ECO:0000313" key="4">
    <source>
        <dbReference type="Proteomes" id="UP001524587"/>
    </source>
</evidence>
<name>A0ABT1W7C6_9PROT</name>
<dbReference type="Proteomes" id="UP001524587">
    <property type="component" value="Unassembled WGS sequence"/>
</dbReference>
<keyword evidence="4" id="KW-1185">Reference proteome</keyword>
<keyword evidence="2" id="KW-0564">Palmitate</keyword>
<comment type="similarity">
    <text evidence="1 2">Belongs to the outer membrane factor (OMF) (TC 1.B.17) family.</text>
</comment>
<reference evidence="3 4" key="1">
    <citation type="submission" date="2022-06" db="EMBL/GenBank/DDBJ databases">
        <title>Endosaccharibacter gen. nov., sp. nov., endophytic bacteria isolated from sugarcane.</title>
        <authorList>
            <person name="Pitiwittayakul N."/>
            <person name="Yukphan P."/>
            <person name="Charoenyingcharoen P."/>
            <person name="Tanasupawat S."/>
        </authorList>
    </citation>
    <scope>NUCLEOTIDE SEQUENCE [LARGE SCALE GENOMIC DNA]</scope>
    <source>
        <strain evidence="3 4">KSS8</strain>
    </source>
</reference>
<dbReference type="InterPro" id="IPR003423">
    <property type="entry name" value="OMP_efflux"/>
</dbReference>
<gene>
    <name evidence="3" type="ORF">NFI95_09900</name>
</gene>
<evidence type="ECO:0000256" key="1">
    <source>
        <dbReference type="ARBA" id="ARBA00007613"/>
    </source>
</evidence>
<protein>
    <submittedName>
        <fullName evidence="3">Efflux transporter outer membrane subunit</fullName>
    </submittedName>
</protein>
<proteinExistence type="inferred from homology"/>
<keyword evidence="2" id="KW-0812">Transmembrane</keyword>
<comment type="caution">
    <text evidence="3">The sequence shown here is derived from an EMBL/GenBank/DDBJ whole genome shotgun (WGS) entry which is preliminary data.</text>
</comment>
<dbReference type="NCBIfam" id="TIGR01845">
    <property type="entry name" value="outer_NodT"/>
    <property type="match status" value="1"/>
</dbReference>